<evidence type="ECO:0000313" key="2">
    <source>
        <dbReference type="EMBL" id="JAA98928.1"/>
    </source>
</evidence>
<organism evidence="2">
    <name type="scientific">Anopheles aquasalis</name>
    <name type="common">Malaria mosquito</name>
    <dbReference type="NCBI Taxonomy" id="42839"/>
    <lineage>
        <taxon>Eukaryota</taxon>
        <taxon>Metazoa</taxon>
        <taxon>Ecdysozoa</taxon>
        <taxon>Arthropoda</taxon>
        <taxon>Hexapoda</taxon>
        <taxon>Insecta</taxon>
        <taxon>Pterygota</taxon>
        <taxon>Neoptera</taxon>
        <taxon>Endopterygota</taxon>
        <taxon>Diptera</taxon>
        <taxon>Nematocera</taxon>
        <taxon>Culicoidea</taxon>
        <taxon>Culicidae</taxon>
        <taxon>Anophelinae</taxon>
        <taxon>Anopheles</taxon>
    </lineage>
</organism>
<accession>T1E7Y2</accession>
<reference evidence="2" key="1">
    <citation type="submission" date="2013-07" db="EMBL/GenBank/DDBJ databases">
        <title>Transcriptome sequencing and developmental regulation of gene expression in Anopheles aquasalis.</title>
        <authorList>
            <consortium name="Brazilian Malaria Network (MCT/CNPq/MS/SCTIE/DECIT/PRONEX 555648/2009-5) and Research Network on Bioactive Molecules from Arthropod Vectors (NAP-MOBIARVE"/>
            <consortium name="University of Sao Paulo)"/>
            <person name="Marinotti O."/>
            <person name="Ribeiro J.M.C."/>
            <person name="Costa-da-Silva A.L."/>
            <person name="Silva M.C.P."/>
            <person name="Lopes A.R."/>
            <person name="Barros M.S."/>
            <person name="Sa-Nunes A."/>
            <person name="Konjin B.B."/>
            <person name="Carvalho E."/>
            <person name="Suesdek L."/>
            <person name="Silva-Neto M.A.C."/>
            <person name="Capurro M.L."/>
        </authorList>
    </citation>
    <scope>NUCLEOTIDE SEQUENCE</scope>
    <source>
        <tissue evidence="2">Whole body</tissue>
    </source>
</reference>
<feature type="compositionally biased region" description="Basic residues" evidence="1">
    <location>
        <begin position="237"/>
        <end position="249"/>
    </location>
</feature>
<feature type="compositionally biased region" description="Acidic residues" evidence="1">
    <location>
        <begin position="64"/>
        <end position="78"/>
    </location>
</feature>
<protein>
    <submittedName>
        <fullName evidence="2">Hipothetical protein</fullName>
    </submittedName>
</protein>
<feature type="compositionally biased region" description="Basic and acidic residues" evidence="1">
    <location>
        <begin position="180"/>
        <end position="199"/>
    </location>
</feature>
<name>T1E7Y2_ANOAQ</name>
<sequence>METFIKETPDSIVDLADLDAIGKITTNEPVREDGTEGGSRASTQRKKDPNRGFKTAADGRLIIEDIEDYSDSDEDPDDALGYADKAKKRVYDQEDSDDDSETERQHAAHDDDDADGPSSRKRKAIDALSARSGMTGASSNRYVAGGKGIHRPTAASVRSGYSGRSVKSTKTAKSNASTGKEYRSKKASGDMLKKGKHEPYAYVPLSRNSLNRRKRAKNAGQFKSIARGARKGAAAGSKKRLLKAGSKRK</sequence>
<dbReference type="PANTHER" id="PTHR48287">
    <property type="entry name" value="ARM REPEAT SUPERFAMILY PROTEIN"/>
    <property type="match status" value="1"/>
</dbReference>
<dbReference type="InterPro" id="IPR052087">
    <property type="entry name" value="RRP12"/>
</dbReference>
<dbReference type="PANTHER" id="PTHR48287:SF1">
    <property type="entry name" value="ARM REPEAT SUPERFAMILY PROTEIN"/>
    <property type="match status" value="1"/>
</dbReference>
<feature type="compositionally biased region" description="Polar residues" evidence="1">
    <location>
        <begin position="165"/>
        <end position="178"/>
    </location>
</feature>
<feature type="region of interest" description="Disordered" evidence="1">
    <location>
        <begin position="19"/>
        <end position="249"/>
    </location>
</feature>
<dbReference type="AlphaFoldDB" id="T1E7Y2"/>
<dbReference type="VEuPathDB" id="VectorBase:AAQUA_005211"/>
<proteinExistence type="evidence at transcript level"/>
<dbReference type="EMBL" id="GAMD01002662">
    <property type="protein sequence ID" value="JAA98928.1"/>
    <property type="molecule type" value="mRNA"/>
</dbReference>
<evidence type="ECO:0000256" key="1">
    <source>
        <dbReference type="SAM" id="MobiDB-lite"/>
    </source>
</evidence>